<keyword evidence="1" id="KW-0472">Membrane</keyword>
<dbReference type="Proteomes" id="UP001108027">
    <property type="component" value="Unassembled WGS sequence"/>
</dbReference>
<keyword evidence="1" id="KW-1133">Transmembrane helix</keyword>
<feature type="transmembrane region" description="Helical" evidence="1">
    <location>
        <begin position="12"/>
        <end position="32"/>
    </location>
</feature>
<dbReference type="PANTHER" id="PTHR34989:SF1">
    <property type="entry name" value="PROTEIN HDED"/>
    <property type="match status" value="1"/>
</dbReference>
<dbReference type="RefSeq" id="WP_228234461.1">
    <property type="nucleotide sequence ID" value="NZ_ARXL01000008.1"/>
</dbReference>
<evidence type="ECO:0000313" key="3">
    <source>
        <dbReference type="Proteomes" id="UP001108027"/>
    </source>
</evidence>
<sequence length="184" mass="19480">MTTLFMDGFGRHWWLLVLYGVLGVLVGLYAMVSPLEAAVALAWAIGVLALAEGVVGLAALFANGAVAGRGWMLFYALVSLLFGLLAVTNPAATAGALLLVLACWFVVAGVFRVLFAFQIRRHVQGEWVIAVTGLLGIVLGGLFLAKPLAGLVVATIWFGVGMLIYGVLQIVAGLRLRSLHNRAF</sequence>
<dbReference type="GO" id="GO:0005886">
    <property type="term" value="C:plasma membrane"/>
    <property type="evidence" value="ECO:0007669"/>
    <property type="project" value="TreeGrafter"/>
</dbReference>
<evidence type="ECO:0000256" key="1">
    <source>
        <dbReference type="SAM" id="Phobius"/>
    </source>
</evidence>
<keyword evidence="1" id="KW-0812">Transmembrane</keyword>
<dbReference type="Pfam" id="PF03729">
    <property type="entry name" value="DUF308"/>
    <property type="match status" value="1"/>
</dbReference>
<dbReference type="PANTHER" id="PTHR34989">
    <property type="entry name" value="PROTEIN HDED"/>
    <property type="match status" value="1"/>
</dbReference>
<dbReference type="AlphaFoldDB" id="A0A9Q3YPD1"/>
<dbReference type="InterPro" id="IPR005325">
    <property type="entry name" value="DUF308_memb"/>
</dbReference>
<feature type="transmembrane region" description="Helical" evidence="1">
    <location>
        <begin position="127"/>
        <end position="145"/>
    </location>
</feature>
<feature type="transmembrane region" description="Helical" evidence="1">
    <location>
        <begin position="38"/>
        <end position="63"/>
    </location>
</feature>
<dbReference type="EMBL" id="JAJGNA010000020">
    <property type="protein sequence ID" value="MCC4309691.1"/>
    <property type="molecule type" value="Genomic_DNA"/>
</dbReference>
<organism evidence="2 3">
    <name type="scientific">Alloalcanivorax marinus</name>
    <dbReference type="NCBI Taxonomy" id="1177169"/>
    <lineage>
        <taxon>Bacteria</taxon>
        <taxon>Pseudomonadati</taxon>
        <taxon>Pseudomonadota</taxon>
        <taxon>Gammaproteobacteria</taxon>
        <taxon>Oceanospirillales</taxon>
        <taxon>Alcanivoracaceae</taxon>
        <taxon>Alloalcanivorax</taxon>
    </lineage>
</organism>
<evidence type="ECO:0000313" key="2">
    <source>
        <dbReference type="EMBL" id="MCC4309691.1"/>
    </source>
</evidence>
<reference evidence="2" key="1">
    <citation type="submission" date="2021-10" db="EMBL/GenBank/DDBJ databases">
        <title>The diversity and Nitrogen Metabolism of Culturable Nitrate-Utilizing Bacteria Within the Oxygen Minimum Zone of the Changjiang (Yangtze River)Estuary.</title>
        <authorList>
            <person name="Zhang D."/>
            <person name="Zheng J."/>
            <person name="Liu S."/>
            <person name="He W."/>
        </authorList>
    </citation>
    <scope>NUCLEOTIDE SEQUENCE</scope>
    <source>
        <strain evidence="2">FXH-223</strain>
    </source>
</reference>
<proteinExistence type="predicted"/>
<keyword evidence="3" id="KW-1185">Reference proteome</keyword>
<feature type="transmembrane region" description="Helical" evidence="1">
    <location>
        <begin position="94"/>
        <end position="115"/>
    </location>
</feature>
<feature type="transmembrane region" description="Helical" evidence="1">
    <location>
        <begin position="70"/>
        <end position="88"/>
    </location>
</feature>
<protein>
    <submittedName>
        <fullName evidence="2">DUF308 domain-containing protein</fullName>
    </submittedName>
</protein>
<dbReference type="InterPro" id="IPR052712">
    <property type="entry name" value="Acid_resist_chaperone_HdeD"/>
</dbReference>
<accession>A0A9Q3YPD1</accession>
<name>A0A9Q3YPD1_9GAMM</name>
<gene>
    <name evidence="2" type="ORF">LL252_14050</name>
</gene>
<feature type="transmembrane region" description="Helical" evidence="1">
    <location>
        <begin position="151"/>
        <end position="174"/>
    </location>
</feature>
<comment type="caution">
    <text evidence="2">The sequence shown here is derived from an EMBL/GenBank/DDBJ whole genome shotgun (WGS) entry which is preliminary data.</text>
</comment>